<sequence>MRLQPEQQVEIWGGMECTINRVNDEYFDQLSYSGHRTREGDIDLFAGLGLKKMRYPVLWEKHQPVKSEPIDWQETESRLLSMRFNDIDIIAGLVHHGSGPAFVNMCDDSFAEGLAQYAGEVAQKFPWINYYTPVNEPLTTARFCGLYGLWYPHQKNDVSFCRILVNECKATILAMAAIRMYNPNAKLVQTDDMGKIHSTPALAYQAVFENERRWLSYDLLCGKVNPEHILWDYLIEQGITTAELEFFTHNACPPDIIGINYYLTSERYIDEGKDDYPLHTHGGNGKQTYADVEVVRVGKVRPDGLKKILKETWMRYQIPIAVTEVHLHCTRDEQMRWLKQTWDTANILRNENVPILAITPWALLGSFGWDRLLTQRSGTYESGVFDLSGGYPRPTILANMIRAYSKGERFDHPAIYSPGWWETACRVVYGVDSFFVQPTPPGKLLIISGTHSSLLSKICGIRGLNYIDTTGSETEPIVDAAIWASIQVNEYMEINSVRQADLIISLNGDDLYRSLNAGLDLFIDGESGNWRTTGNGALHKEIPALLPVHHFLVG</sequence>
<gene>
    <name evidence="1" type="ORF">PQO05_13355</name>
</gene>
<proteinExistence type="predicted"/>
<dbReference type="Gene3D" id="3.20.20.80">
    <property type="entry name" value="Glycosidases"/>
    <property type="match status" value="1"/>
</dbReference>
<reference evidence="1 2" key="1">
    <citation type="submission" date="2023-02" db="EMBL/GenBank/DDBJ databases">
        <title>Genome sequence of Mucilaginibacter jinjuensis strain KACC 16571.</title>
        <authorList>
            <person name="Kim S."/>
            <person name="Heo J."/>
            <person name="Kwon S.-W."/>
        </authorList>
    </citation>
    <scope>NUCLEOTIDE SEQUENCE [LARGE SCALE GENOMIC DNA]</scope>
    <source>
        <strain evidence="1 2">KACC 16571</strain>
    </source>
</reference>
<keyword evidence="2" id="KW-1185">Reference proteome</keyword>
<dbReference type="RefSeq" id="WP_273633417.1">
    <property type="nucleotide sequence ID" value="NZ_CP117167.1"/>
</dbReference>
<dbReference type="SUPFAM" id="SSF51445">
    <property type="entry name" value="(Trans)glycosidases"/>
    <property type="match status" value="1"/>
</dbReference>
<dbReference type="Proteomes" id="UP001216139">
    <property type="component" value="Chromosome"/>
</dbReference>
<dbReference type="InterPro" id="IPR017853">
    <property type="entry name" value="GH"/>
</dbReference>
<evidence type="ECO:0000313" key="1">
    <source>
        <dbReference type="EMBL" id="WCT14924.1"/>
    </source>
</evidence>
<protein>
    <submittedName>
        <fullName evidence="1">Family 1 glycosylhydrolase</fullName>
    </submittedName>
</protein>
<evidence type="ECO:0000313" key="2">
    <source>
        <dbReference type="Proteomes" id="UP001216139"/>
    </source>
</evidence>
<organism evidence="1 2">
    <name type="scientific">Mucilaginibacter jinjuensis</name>
    <dbReference type="NCBI Taxonomy" id="1176721"/>
    <lineage>
        <taxon>Bacteria</taxon>
        <taxon>Pseudomonadati</taxon>
        <taxon>Bacteroidota</taxon>
        <taxon>Sphingobacteriia</taxon>
        <taxon>Sphingobacteriales</taxon>
        <taxon>Sphingobacteriaceae</taxon>
        <taxon>Mucilaginibacter</taxon>
    </lineage>
</organism>
<dbReference type="EMBL" id="CP117167">
    <property type="protein sequence ID" value="WCT14924.1"/>
    <property type="molecule type" value="Genomic_DNA"/>
</dbReference>
<name>A0ABY7TEH1_9SPHI</name>
<accession>A0ABY7TEH1</accession>